<evidence type="ECO:0000256" key="2">
    <source>
        <dbReference type="ARBA" id="ARBA00004319"/>
    </source>
</evidence>
<dbReference type="FunFam" id="3.40.30.10:FF:000134">
    <property type="entry name" value="Protein disulfide-isomerase"/>
    <property type="match status" value="1"/>
</dbReference>
<dbReference type="PROSITE" id="PS51352">
    <property type="entry name" value="THIOREDOXIN_2"/>
    <property type="match status" value="1"/>
</dbReference>
<dbReference type="InterPro" id="IPR038765">
    <property type="entry name" value="Papain-like_cys_pep_sf"/>
</dbReference>
<sequence>MYLQIAEIQGDPFSIHPDSSIHSIRAAMEDFGCLVGAFEYDATFDLYLGPPNVYFIAPAEGGVNRPLHYVLICGVGSLDDADDGRPFLQIQNSFGTNWGNGGYGYIAKDLFHHIHGLRGVTLFREEGSCPPLYLVHPQSLCFIRCREALTSKTWMSALDRGCRRCFVALLIIPNDDLNAPINVELFRNELLESPEMDDIVIWARKRTGMPVIRISTEKAAEEFLKKYHTFLIGRFDKFEGPEYVEFVNAAKSDNETQVMRSYQVNRQNFIGYADGAFTLDKIMEFLIYSSPVKHQVFIFANIDDFKNLLDPLQEVARTFKSKIMFIYVDINNENLAKPFLTMFGLEESTNTVVVAFDNGMSSKFLLESKPTRSNIEEFCSKLVQGSLLTYFKSQPIPDNTEAIVQVVVGKTFDEEILNSKKDVVLEVFTPWCFNCEDTSKQVEKLAKHYKSSCNLIFAKIDASANEHPKLQVNDFPTLLLYKANDKTNPIKLSTKSSLKELAASINKHVKVKDQVAKDEL</sequence>
<evidence type="ECO:0000256" key="3">
    <source>
        <dbReference type="ARBA" id="ARBA00006347"/>
    </source>
</evidence>
<reference evidence="14 16" key="1">
    <citation type="journal article" date="2011" name="Nature">
        <title>The Medicago genome provides insight into the evolution of rhizobial symbioses.</title>
        <authorList>
            <person name="Young N.D."/>
            <person name="Debelle F."/>
            <person name="Oldroyd G.E."/>
            <person name="Geurts R."/>
            <person name="Cannon S.B."/>
            <person name="Udvardi M.K."/>
            <person name="Benedito V.A."/>
            <person name="Mayer K.F."/>
            <person name="Gouzy J."/>
            <person name="Schoof H."/>
            <person name="Van de Peer Y."/>
            <person name="Proost S."/>
            <person name="Cook D.R."/>
            <person name="Meyers B.C."/>
            <person name="Spannagl M."/>
            <person name="Cheung F."/>
            <person name="De Mita S."/>
            <person name="Krishnakumar V."/>
            <person name="Gundlach H."/>
            <person name="Zhou S."/>
            <person name="Mudge J."/>
            <person name="Bharti A.K."/>
            <person name="Murray J.D."/>
            <person name="Naoumkina M.A."/>
            <person name="Rosen B."/>
            <person name="Silverstein K.A."/>
            <person name="Tang H."/>
            <person name="Rombauts S."/>
            <person name="Zhao P.X."/>
            <person name="Zhou P."/>
            <person name="Barbe V."/>
            <person name="Bardou P."/>
            <person name="Bechner M."/>
            <person name="Bellec A."/>
            <person name="Berger A."/>
            <person name="Berges H."/>
            <person name="Bidwell S."/>
            <person name="Bisseling T."/>
            <person name="Choisne N."/>
            <person name="Couloux A."/>
            <person name="Denny R."/>
            <person name="Deshpande S."/>
            <person name="Dai X."/>
            <person name="Doyle J.J."/>
            <person name="Dudez A.M."/>
            <person name="Farmer A.D."/>
            <person name="Fouteau S."/>
            <person name="Franken C."/>
            <person name="Gibelin C."/>
            <person name="Gish J."/>
            <person name="Goldstein S."/>
            <person name="Gonzalez A.J."/>
            <person name="Green P.J."/>
            <person name="Hallab A."/>
            <person name="Hartog M."/>
            <person name="Hua A."/>
            <person name="Humphray S.J."/>
            <person name="Jeong D.H."/>
            <person name="Jing Y."/>
            <person name="Jocker A."/>
            <person name="Kenton S.M."/>
            <person name="Kim D.J."/>
            <person name="Klee K."/>
            <person name="Lai H."/>
            <person name="Lang C."/>
            <person name="Lin S."/>
            <person name="Macmil S.L."/>
            <person name="Magdelenat G."/>
            <person name="Matthews L."/>
            <person name="McCorrison J."/>
            <person name="Monaghan E.L."/>
            <person name="Mun J.H."/>
            <person name="Najar F.Z."/>
            <person name="Nicholson C."/>
            <person name="Noirot C."/>
            <person name="O'Bleness M."/>
            <person name="Paule C.R."/>
            <person name="Poulain J."/>
            <person name="Prion F."/>
            <person name="Qin B."/>
            <person name="Qu C."/>
            <person name="Retzel E.F."/>
            <person name="Riddle C."/>
            <person name="Sallet E."/>
            <person name="Samain S."/>
            <person name="Samson N."/>
            <person name="Sanders I."/>
            <person name="Saurat O."/>
            <person name="Scarpelli C."/>
            <person name="Schiex T."/>
            <person name="Segurens B."/>
            <person name="Severin A.J."/>
            <person name="Sherrier D.J."/>
            <person name="Shi R."/>
            <person name="Sims S."/>
            <person name="Singer S.R."/>
            <person name="Sinharoy S."/>
            <person name="Sterck L."/>
            <person name="Viollet A."/>
            <person name="Wang B.B."/>
            <person name="Wang K."/>
            <person name="Wang M."/>
            <person name="Wang X."/>
            <person name="Warfsmann J."/>
            <person name="Weissenbach J."/>
            <person name="White D.D."/>
            <person name="White J.D."/>
            <person name="Wiley G.B."/>
            <person name="Wincker P."/>
            <person name="Xing Y."/>
            <person name="Yang L."/>
            <person name="Yao Z."/>
            <person name="Ying F."/>
            <person name="Zhai J."/>
            <person name="Zhou L."/>
            <person name="Zuber A."/>
            <person name="Denarie J."/>
            <person name="Dixon R.A."/>
            <person name="May G.D."/>
            <person name="Schwartz D.C."/>
            <person name="Rogers J."/>
            <person name="Quetier F."/>
            <person name="Town C.D."/>
            <person name="Roe B.A."/>
        </authorList>
    </citation>
    <scope>NUCLEOTIDE SEQUENCE [LARGE SCALE GENOMIC DNA]</scope>
    <source>
        <strain evidence="14">A17</strain>
        <strain evidence="15 16">cv. Jemalong A17</strain>
    </source>
</reference>
<dbReference type="FunFam" id="3.40.30.10:FF:000204">
    <property type="entry name" value="Protein disulfide isomerase-like 1-6"/>
    <property type="match status" value="1"/>
</dbReference>
<dbReference type="Pfam" id="PF00085">
    <property type="entry name" value="Thioredoxin"/>
    <property type="match status" value="1"/>
</dbReference>
<evidence type="ECO:0000256" key="12">
    <source>
        <dbReference type="ARBA" id="ARBA00054003"/>
    </source>
</evidence>
<evidence type="ECO:0000256" key="5">
    <source>
        <dbReference type="ARBA" id="ARBA00022729"/>
    </source>
</evidence>
<keyword evidence="6" id="KW-0677">Repeat</keyword>
<dbReference type="Proteomes" id="UP000002051">
    <property type="component" value="Chromosome 2"/>
</dbReference>
<evidence type="ECO:0000256" key="10">
    <source>
        <dbReference type="ARBA" id="ARBA00023235"/>
    </source>
</evidence>
<dbReference type="GO" id="GO:0005788">
    <property type="term" value="C:endoplasmic reticulum lumen"/>
    <property type="evidence" value="ECO:0007669"/>
    <property type="project" value="UniProtKB-SubCell"/>
</dbReference>
<reference evidence="15" key="3">
    <citation type="submission" date="2015-04" db="UniProtKB">
        <authorList>
            <consortium name="EnsemblPlants"/>
        </authorList>
    </citation>
    <scope>IDENTIFICATION</scope>
    <source>
        <strain evidence="15">cv. Jemalong A17</strain>
    </source>
</reference>
<dbReference type="PANTHER" id="PTHR18929">
    <property type="entry name" value="PROTEIN DISULFIDE ISOMERASE"/>
    <property type="match status" value="1"/>
</dbReference>
<proteinExistence type="inferred from homology"/>
<evidence type="ECO:0000256" key="4">
    <source>
        <dbReference type="ARBA" id="ARBA00012723"/>
    </source>
</evidence>
<organism evidence="14 16">
    <name type="scientific">Medicago truncatula</name>
    <name type="common">Barrel medic</name>
    <name type="synonym">Medicago tribuloides</name>
    <dbReference type="NCBI Taxonomy" id="3880"/>
    <lineage>
        <taxon>Eukaryota</taxon>
        <taxon>Viridiplantae</taxon>
        <taxon>Streptophyta</taxon>
        <taxon>Embryophyta</taxon>
        <taxon>Tracheophyta</taxon>
        <taxon>Spermatophyta</taxon>
        <taxon>Magnoliopsida</taxon>
        <taxon>eudicotyledons</taxon>
        <taxon>Gunneridae</taxon>
        <taxon>Pentapetalae</taxon>
        <taxon>rosids</taxon>
        <taxon>fabids</taxon>
        <taxon>Fabales</taxon>
        <taxon>Fabaceae</taxon>
        <taxon>Papilionoideae</taxon>
        <taxon>50 kb inversion clade</taxon>
        <taxon>NPAAA clade</taxon>
        <taxon>Hologalegina</taxon>
        <taxon>IRL clade</taxon>
        <taxon>Trifolieae</taxon>
        <taxon>Medicago</taxon>
    </lineage>
</organism>
<keyword evidence="16" id="KW-1185">Reference proteome</keyword>
<protein>
    <recommendedName>
        <fullName evidence="4">protein disulfide-isomerase</fullName>
        <ecNumber evidence="4">5.3.4.1</ecNumber>
    </recommendedName>
</protein>
<feature type="domain" description="Thioredoxin" evidence="13">
    <location>
        <begin position="382"/>
        <end position="510"/>
    </location>
</feature>
<dbReference type="SUPFAM" id="SSF52833">
    <property type="entry name" value="Thioredoxin-like"/>
    <property type="match status" value="2"/>
</dbReference>
<evidence type="ECO:0000256" key="11">
    <source>
        <dbReference type="ARBA" id="ARBA00023284"/>
    </source>
</evidence>
<evidence type="ECO:0000256" key="1">
    <source>
        <dbReference type="ARBA" id="ARBA00001182"/>
    </source>
</evidence>
<accession>G7IKP6</accession>
<evidence type="ECO:0000256" key="8">
    <source>
        <dbReference type="ARBA" id="ARBA00023157"/>
    </source>
</evidence>
<comment type="similarity">
    <text evidence="3">Belongs to the protein disulfide isomerase family.</text>
</comment>
<dbReference type="GO" id="GO:0003756">
    <property type="term" value="F:protein disulfide isomerase activity"/>
    <property type="evidence" value="ECO:0000318"/>
    <property type="project" value="GO_Central"/>
</dbReference>
<comment type="catalytic activity">
    <reaction evidence="1">
        <text>Catalyzes the rearrangement of -S-S- bonds in proteins.</text>
        <dbReference type="EC" id="5.3.4.1"/>
    </reaction>
</comment>
<dbReference type="InterPro" id="IPR036249">
    <property type="entry name" value="Thioredoxin-like_sf"/>
</dbReference>
<evidence type="ECO:0000313" key="15">
    <source>
        <dbReference type="EnsemblPlants" id="AES67423"/>
    </source>
</evidence>
<keyword evidence="10" id="KW-0413">Isomerase</keyword>
<dbReference type="EMBL" id="CM001218">
    <property type="protein sequence ID" value="AES67423.2"/>
    <property type="molecule type" value="Genomic_DNA"/>
</dbReference>
<evidence type="ECO:0000313" key="16">
    <source>
        <dbReference type="Proteomes" id="UP000002051"/>
    </source>
</evidence>
<dbReference type="HOGENOM" id="CLU_524178_0_0_1"/>
<keyword evidence="5" id="KW-0732">Signal</keyword>
<name>G7IKP6_MEDTR</name>
<comment type="function">
    <text evidence="12">Acts as a protein-folding catalyst that interacts with nascent polypeptides to catalyze the formation, isomerization, and reduction or oxidation of disulfide bonds.</text>
</comment>
<dbReference type="SUPFAM" id="SSF54001">
    <property type="entry name" value="Cysteine proteinases"/>
    <property type="match status" value="1"/>
</dbReference>
<evidence type="ECO:0000256" key="9">
    <source>
        <dbReference type="ARBA" id="ARBA00023180"/>
    </source>
</evidence>
<dbReference type="AlphaFoldDB" id="G7IKP6"/>
<dbReference type="EC" id="5.3.4.1" evidence="4"/>
<evidence type="ECO:0000256" key="6">
    <source>
        <dbReference type="ARBA" id="ARBA00022737"/>
    </source>
</evidence>
<dbReference type="CDD" id="cd02995">
    <property type="entry name" value="PDI_a_PDI_a'_C"/>
    <property type="match status" value="1"/>
</dbReference>
<dbReference type="Gene3D" id="3.40.30.10">
    <property type="entry name" value="Glutaredoxin"/>
    <property type="match status" value="3"/>
</dbReference>
<accession>A0A0C3V7T2</accession>
<reference evidence="14 16" key="2">
    <citation type="journal article" date="2014" name="BMC Genomics">
        <title>An improved genome release (version Mt4.0) for the model legume Medicago truncatula.</title>
        <authorList>
            <person name="Tang H."/>
            <person name="Krishnakumar V."/>
            <person name="Bidwell S."/>
            <person name="Rosen B."/>
            <person name="Chan A."/>
            <person name="Zhou S."/>
            <person name="Gentzbittel L."/>
            <person name="Childs K.L."/>
            <person name="Yandell M."/>
            <person name="Gundlach H."/>
            <person name="Mayer K.F."/>
            <person name="Schwartz D.C."/>
            <person name="Town C.D."/>
        </authorList>
    </citation>
    <scope>GENOME REANNOTATION</scope>
    <source>
        <strain evidence="15 16">cv. Jemalong A17</strain>
    </source>
</reference>
<gene>
    <name evidence="14" type="ordered locus">MTR_2g093500</name>
</gene>
<dbReference type="GO" id="GO:0034976">
    <property type="term" value="P:response to endoplasmic reticulum stress"/>
    <property type="evidence" value="ECO:0000318"/>
    <property type="project" value="GO_Central"/>
</dbReference>
<dbReference type="InterPro" id="IPR013766">
    <property type="entry name" value="Thioredoxin_domain"/>
</dbReference>
<keyword evidence="7" id="KW-0256">Endoplasmic reticulum</keyword>
<dbReference type="STRING" id="3880.G7IKP6"/>
<dbReference type="GO" id="GO:0005783">
    <property type="term" value="C:endoplasmic reticulum"/>
    <property type="evidence" value="ECO:0000318"/>
    <property type="project" value="GO_Central"/>
</dbReference>
<comment type="subcellular location">
    <subcellularLocation>
        <location evidence="2">Endoplasmic reticulum lumen</location>
    </subcellularLocation>
</comment>
<dbReference type="CDD" id="cd02982">
    <property type="entry name" value="PDI_b'_family"/>
    <property type="match status" value="1"/>
</dbReference>
<dbReference type="EnsemblPlants" id="AES67423">
    <property type="protein sequence ID" value="AES67423"/>
    <property type="gene ID" value="MTR_2g093500"/>
</dbReference>
<dbReference type="CDD" id="cd02981">
    <property type="entry name" value="PDI_b_family"/>
    <property type="match status" value="1"/>
</dbReference>
<dbReference type="GO" id="GO:0006457">
    <property type="term" value="P:protein folding"/>
    <property type="evidence" value="ECO:0000318"/>
    <property type="project" value="GO_Central"/>
</dbReference>
<evidence type="ECO:0000313" key="14">
    <source>
        <dbReference type="EMBL" id="AES67423.2"/>
    </source>
</evidence>
<keyword evidence="9" id="KW-0325">Glycoprotein</keyword>
<dbReference type="PANTHER" id="PTHR18929:SF189">
    <property type="entry name" value="PROTEIN DISULFIDE ISOMERASE-LIKE 1-5-RELATED"/>
    <property type="match status" value="1"/>
</dbReference>
<dbReference type="Gene3D" id="3.90.70.10">
    <property type="entry name" value="Cysteine proteinases"/>
    <property type="match status" value="1"/>
</dbReference>
<keyword evidence="8" id="KW-1015">Disulfide bond</keyword>
<evidence type="ECO:0000259" key="13">
    <source>
        <dbReference type="PROSITE" id="PS51352"/>
    </source>
</evidence>
<evidence type="ECO:0000256" key="7">
    <source>
        <dbReference type="ARBA" id="ARBA00022824"/>
    </source>
</evidence>
<keyword evidence="11" id="KW-0676">Redox-active center</keyword>